<proteinExistence type="predicted"/>
<evidence type="ECO:0000256" key="8">
    <source>
        <dbReference type="ARBA" id="ARBA00022840"/>
    </source>
</evidence>
<dbReference type="FunFam" id="3.40.50.300:FF:000849">
    <property type="entry name" value="ATP-dependent RNA helicase DBP5"/>
    <property type="match status" value="1"/>
</dbReference>
<evidence type="ECO:0000256" key="11">
    <source>
        <dbReference type="ARBA" id="ARBA00047984"/>
    </source>
</evidence>
<dbReference type="GO" id="GO:0016787">
    <property type="term" value="F:hydrolase activity"/>
    <property type="evidence" value="ECO:0007669"/>
    <property type="project" value="UniProtKB-KW"/>
</dbReference>
<dbReference type="InterPro" id="IPR027417">
    <property type="entry name" value="P-loop_NTPase"/>
</dbReference>
<dbReference type="FunFam" id="3.40.50.300:FF:000318">
    <property type="entry name" value="ATP-dependent RNA helicase DDX19B"/>
    <property type="match status" value="1"/>
</dbReference>
<keyword evidence="4" id="KW-0963">Cytoplasm</keyword>
<evidence type="ECO:0000256" key="2">
    <source>
        <dbReference type="ARBA" id="ARBA00004496"/>
    </source>
</evidence>
<dbReference type="CDD" id="cd18787">
    <property type="entry name" value="SF2_C_DEAD"/>
    <property type="match status" value="1"/>
</dbReference>
<feature type="domain" description="Helicase C-terminal" evidence="16">
    <location>
        <begin position="294"/>
        <end position="463"/>
    </location>
</feature>
<evidence type="ECO:0000259" key="16">
    <source>
        <dbReference type="PROSITE" id="PS51194"/>
    </source>
</evidence>
<evidence type="ECO:0000256" key="6">
    <source>
        <dbReference type="ARBA" id="ARBA00022801"/>
    </source>
</evidence>
<evidence type="ECO:0000256" key="10">
    <source>
        <dbReference type="ARBA" id="ARBA00023242"/>
    </source>
</evidence>
<comment type="subcellular location">
    <subcellularLocation>
        <location evidence="2">Cytoplasm</location>
    </subcellularLocation>
    <subcellularLocation>
        <location evidence="1">Nucleus</location>
    </subcellularLocation>
</comment>
<comment type="catalytic activity">
    <reaction evidence="11">
        <text>ATP + H2O = ADP + phosphate + H(+)</text>
        <dbReference type="Rhea" id="RHEA:13065"/>
        <dbReference type="ChEBI" id="CHEBI:15377"/>
        <dbReference type="ChEBI" id="CHEBI:15378"/>
        <dbReference type="ChEBI" id="CHEBI:30616"/>
        <dbReference type="ChEBI" id="CHEBI:43474"/>
        <dbReference type="ChEBI" id="CHEBI:456216"/>
        <dbReference type="EC" id="3.6.4.13"/>
    </reaction>
</comment>
<dbReference type="Pfam" id="PF00270">
    <property type="entry name" value="DEAD"/>
    <property type="match status" value="1"/>
</dbReference>
<dbReference type="PANTHER" id="PTHR47958">
    <property type="entry name" value="ATP-DEPENDENT RNA HELICASE DBP3"/>
    <property type="match status" value="1"/>
</dbReference>
<keyword evidence="9" id="KW-0694">RNA-binding</keyword>
<dbReference type="Gene3D" id="3.40.50.300">
    <property type="entry name" value="P-loop containing nucleotide triphosphate hydrolases"/>
    <property type="match status" value="2"/>
</dbReference>
<evidence type="ECO:0000259" key="15">
    <source>
        <dbReference type="PROSITE" id="PS51192"/>
    </source>
</evidence>
<dbReference type="InterPro" id="IPR001650">
    <property type="entry name" value="Helicase_C-like"/>
</dbReference>
<dbReference type="EC" id="3.6.4.13" evidence="3"/>
<evidence type="ECO:0000313" key="19">
    <source>
        <dbReference type="Proteomes" id="UP001187531"/>
    </source>
</evidence>
<evidence type="ECO:0000256" key="1">
    <source>
        <dbReference type="ARBA" id="ARBA00004123"/>
    </source>
</evidence>
<dbReference type="SMART" id="SM00490">
    <property type="entry name" value="HELICc"/>
    <property type="match status" value="1"/>
</dbReference>
<dbReference type="GO" id="GO:0005737">
    <property type="term" value="C:cytoplasm"/>
    <property type="evidence" value="ECO:0007669"/>
    <property type="project" value="UniProtKB-SubCell"/>
</dbReference>
<evidence type="ECO:0000256" key="12">
    <source>
        <dbReference type="PROSITE-ProRule" id="PRU00552"/>
    </source>
</evidence>
<gene>
    <name evidence="18" type="ORF">QYM36_016150</name>
</gene>
<dbReference type="PROSITE" id="PS50042">
    <property type="entry name" value="CNMP_BINDING_3"/>
    <property type="match status" value="1"/>
</dbReference>
<feature type="region of interest" description="Disordered" evidence="13">
    <location>
        <begin position="21"/>
        <end position="40"/>
    </location>
</feature>
<dbReference type="InterPro" id="IPR014001">
    <property type="entry name" value="Helicase_ATP-bd"/>
</dbReference>
<comment type="caution">
    <text evidence="18">The sequence shown here is derived from an EMBL/GenBank/DDBJ whole genome shotgun (WGS) entry which is preliminary data.</text>
</comment>
<protein>
    <recommendedName>
        <fullName evidence="3">RNA helicase</fullName>
        <ecNumber evidence="3">3.6.4.13</ecNumber>
    </recommendedName>
</protein>
<reference evidence="18" key="1">
    <citation type="submission" date="2023-07" db="EMBL/GenBank/DDBJ databases">
        <title>Chromosome-level genome assembly of Artemia franciscana.</title>
        <authorList>
            <person name="Jo E."/>
        </authorList>
    </citation>
    <scope>NUCLEOTIDE SEQUENCE</scope>
    <source>
        <tissue evidence="18">Whole body</tissue>
    </source>
</reference>
<dbReference type="PROSITE" id="PS51194">
    <property type="entry name" value="HELICASE_CTER"/>
    <property type="match status" value="1"/>
</dbReference>
<keyword evidence="19" id="KW-1185">Reference proteome</keyword>
<feature type="compositionally biased region" description="Polar residues" evidence="13">
    <location>
        <begin position="21"/>
        <end position="33"/>
    </location>
</feature>
<dbReference type="SMART" id="SM00487">
    <property type="entry name" value="DEXDc"/>
    <property type="match status" value="1"/>
</dbReference>
<dbReference type="InterPro" id="IPR014014">
    <property type="entry name" value="RNA_helicase_DEAD_Q_motif"/>
</dbReference>
<evidence type="ECO:0000256" key="3">
    <source>
        <dbReference type="ARBA" id="ARBA00012552"/>
    </source>
</evidence>
<dbReference type="SUPFAM" id="SSF52540">
    <property type="entry name" value="P-loop containing nucleoside triphosphate hydrolases"/>
    <property type="match status" value="1"/>
</dbReference>
<dbReference type="GO" id="GO:0003724">
    <property type="term" value="F:RNA helicase activity"/>
    <property type="evidence" value="ECO:0007669"/>
    <property type="project" value="UniProtKB-EC"/>
</dbReference>
<evidence type="ECO:0000256" key="13">
    <source>
        <dbReference type="SAM" id="MobiDB-lite"/>
    </source>
</evidence>
<accession>A0AA88HBM1</accession>
<sequence length="468" mass="52464">MADWGEAAELQEKELAQQVKNVTINSNNASQQNEDPEETENIPLADKALLQKVIRTGLVSTKNDIEVQRKDPNSPLYSVKSFEALHLKPNILKGVYAMGYNAPSKIQETALPTLLADPPQNMIAQSQSGTGKTAAFVIAMLSRVEPSEKFPQVLCLSPTLELALQIGQVVKKIGQFCTDIDIRYAVRGEEVSRGTKLTEQVIIGTPGKVFDWATKLRCLDLSKMKVFVLDEADIMIDTQGLQDQSIRIHKLLPKTCQMMLFSATYEKDVMQFAECIIPNPYIIKLKREEESVESIKQYYVDCPSQESKYRAIAMIYSSVSVGQAIIFCHTRKTASWLAEKLTRDGHSVGLLTGELEVDQRIAVLERFRKEKEKVLITTNVVARGIDIEQVTLVVNYDLPVDMEGNADCETYLHRIGRTGRFGKSGLAINMVDGPRALNVLKQIENHFGRKISKLDTDNLEEVERLTEE</sequence>
<keyword evidence="8" id="KW-0067">ATP-binding</keyword>
<evidence type="ECO:0000259" key="17">
    <source>
        <dbReference type="PROSITE" id="PS51195"/>
    </source>
</evidence>
<organism evidence="18 19">
    <name type="scientific">Artemia franciscana</name>
    <name type="common">Brine shrimp</name>
    <name type="synonym">Artemia sanfranciscana</name>
    <dbReference type="NCBI Taxonomy" id="6661"/>
    <lineage>
        <taxon>Eukaryota</taxon>
        <taxon>Metazoa</taxon>
        <taxon>Ecdysozoa</taxon>
        <taxon>Arthropoda</taxon>
        <taxon>Crustacea</taxon>
        <taxon>Branchiopoda</taxon>
        <taxon>Anostraca</taxon>
        <taxon>Artemiidae</taxon>
        <taxon>Artemia</taxon>
    </lineage>
</organism>
<dbReference type="InterPro" id="IPR000595">
    <property type="entry name" value="cNMP-bd_dom"/>
</dbReference>
<dbReference type="GO" id="GO:0005634">
    <property type="term" value="C:nucleus"/>
    <property type="evidence" value="ECO:0007669"/>
    <property type="project" value="UniProtKB-SubCell"/>
</dbReference>
<evidence type="ECO:0000259" key="14">
    <source>
        <dbReference type="PROSITE" id="PS50042"/>
    </source>
</evidence>
<feature type="domain" description="Helicase ATP-binding" evidence="15">
    <location>
        <begin position="113"/>
        <end position="283"/>
    </location>
</feature>
<dbReference type="InterPro" id="IPR011545">
    <property type="entry name" value="DEAD/DEAH_box_helicase_dom"/>
</dbReference>
<keyword evidence="7" id="KW-0347">Helicase</keyword>
<feature type="domain" description="DEAD-box RNA helicase Q" evidence="17">
    <location>
        <begin position="80"/>
        <end position="108"/>
    </location>
</feature>
<keyword evidence="10" id="KW-0539">Nucleus</keyword>
<keyword evidence="5" id="KW-0547">Nucleotide-binding</keyword>
<dbReference type="Pfam" id="PF00271">
    <property type="entry name" value="Helicase_C"/>
    <property type="match status" value="1"/>
</dbReference>
<dbReference type="PROSITE" id="PS51192">
    <property type="entry name" value="HELICASE_ATP_BIND_1"/>
    <property type="match status" value="1"/>
</dbReference>
<dbReference type="GO" id="GO:0005524">
    <property type="term" value="F:ATP binding"/>
    <property type="evidence" value="ECO:0007669"/>
    <property type="project" value="UniProtKB-KW"/>
</dbReference>
<name>A0AA88HBM1_ARTSF</name>
<feature type="domain" description="Cyclic nucleotide-binding" evidence="14">
    <location>
        <begin position="351"/>
        <end position="439"/>
    </location>
</feature>
<evidence type="ECO:0000256" key="9">
    <source>
        <dbReference type="ARBA" id="ARBA00022884"/>
    </source>
</evidence>
<evidence type="ECO:0000256" key="5">
    <source>
        <dbReference type="ARBA" id="ARBA00022741"/>
    </source>
</evidence>
<keyword evidence="6" id="KW-0378">Hydrolase</keyword>
<dbReference type="EMBL" id="JAVRJZ010000020">
    <property type="protein sequence ID" value="KAK2706025.1"/>
    <property type="molecule type" value="Genomic_DNA"/>
</dbReference>
<feature type="short sequence motif" description="Q motif" evidence="12">
    <location>
        <begin position="80"/>
        <end position="108"/>
    </location>
</feature>
<evidence type="ECO:0000256" key="7">
    <source>
        <dbReference type="ARBA" id="ARBA00022806"/>
    </source>
</evidence>
<evidence type="ECO:0000256" key="4">
    <source>
        <dbReference type="ARBA" id="ARBA00022490"/>
    </source>
</evidence>
<dbReference type="Proteomes" id="UP001187531">
    <property type="component" value="Unassembled WGS sequence"/>
</dbReference>
<dbReference type="GO" id="GO:0003723">
    <property type="term" value="F:RNA binding"/>
    <property type="evidence" value="ECO:0007669"/>
    <property type="project" value="UniProtKB-KW"/>
</dbReference>
<dbReference type="PROSITE" id="PS51195">
    <property type="entry name" value="Q_MOTIF"/>
    <property type="match status" value="1"/>
</dbReference>
<dbReference type="AlphaFoldDB" id="A0AA88HBM1"/>
<evidence type="ECO:0000313" key="18">
    <source>
        <dbReference type="EMBL" id="KAK2706025.1"/>
    </source>
</evidence>